<keyword evidence="7" id="KW-1185">Reference proteome</keyword>
<evidence type="ECO:0000256" key="3">
    <source>
        <dbReference type="ARBA" id="ARBA00023002"/>
    </source>
</evidence>
<dbReference type="OrthoDB" id="9777740at2"/>
<dbReference type="PANTHER" id="PTHR43498:SF1">
    <property type="entry name" value="COB--COM HETERODISULFIDE REDUCTASE IRON-SULFUR SUBUNIT A"/>
    <property type="match status" value="1"/>
</dbReference>
<evidence type="ECO:0000256" key="4">
    <source>
        <dbReference type="ARBA" id="ARBA00023004"/>
    </source>
</evidence>
<dbReference type="GO" id="GO:0051539">
    <property type="term" value="F:4 iron, 4 sulfur cluster binding"/>
    <property type="evidence" value="ECO:0007669"/>
    <property type="project" value="UniProtKB-KW"/>
</dbReference>
<dbReference type="EMBL" id="LRRQ01000175">
    <property type="protein sequence ID" value="OAM87285.1"/>
    <property type="molecule type" value="Genomic_DNA"/>
</dbReference>
<dbReference type="Proteomes" id="UP000078486">
    <property type="component" value="Unassembled WGS sequence"/>
</dbReference>
<evidence type="ECO:0000313" key="7">
    <source>
        <dbReference type="Proteomes" id="UP000078486"/>
    </source>
</evidence>
<keyword evidence="1" id="KW-0004">4Fe-4S</keyword>
<dbReference type="Pfam" id="PF12831">
    <property type="entry name" value="FAD_oxidored"/>
    <property type="match status" value="1"/>
</dbReference>
<dbReference type="InterPro" id="IPR036188">
    <property type="entry name" value="FAD/NAD-bd_sf"/>
</dbReference>
<organism evidence="6 7">
    <name type="scientific">Termitidicoccus mucosus</name>
    <dbReference type="NCBI Taxonomy" id="1184151"/>
    <lineage>
        <taxon>Bacteria</taxon>
        <taxon>Pseudomonadati</taxon>
        <taxon>Verrucomicrobiota</taxon>
        <taxon>Opitutia</taxon>
        <taxon>Opitutales</taxon>
        <taxon>Opitutaceae</taxon>
        <taxon>Termitidicoccus</taxon>
    </lineage>
</organism>
<reference evidence="6 7" key="1">
    <citation type="submission" date="2016-01" db="EMBL/GenBank/DDBJ databases">
        <title>High potential of lignocellulose degradation of a new Verrucomicrobia species.</title>
        <authorList>
            <person name="Wang Y."/>
            <person name="Shi Y."/>
            <person name="Qiu Z."/>
            <person name="Liu S."/>
            <person name="Yang H."/>
        </authorList>
    </citation>
    <scope>NUCLEOTIDE SEQUENCE [LARGE SCALE GENOMIC DNA]</scope>
    <source>
        <strain evidence="6 7">TSB47</strain>
    </source>
</reference>
<keyword evidence="3" id="KW-0560">Oxidoreductase</keyword>
<evidence type="ECO:0000256" key="5">
    <source>
        <dbReference type="ARBA" id="ARBA00023014"/>
    </source>
</evidence>
<name>A0A178IDQ9_9BACT</name>
<dbReference type="GO" id="GO:0046872">
    <property type="term" value="F:metal ion binding"/>
    <property type="evidence" value="ECO:0007669"/>
    <property type="project" value="UniProtKB-KW"/>
</dbReference>
<keyword evidence="4" id="KW-0408">Iron</keyword>
<dbReference type="InterPro" id="IPR039650">
    <property type="entry name" value="HdrA-like"/>
</dbReference>
<dbReference type="SUPFAM" id="SSF51905">
    <property type="entry name" value="FAD/NAD(P)-binding domain"/>
    <property type="match status" value="1"/>
</dbReference>
<evidence type="ECO:0000256" key="1">
    <source>
        <dbReference type="ARBA" id="ARBA00022485"/>
    </source>
</evidence>
<dbReference type="Gene3D" id="3.50.50.60">
    <property type="entry name" value="FAD/NAD(P)-binding domain"/>
    <property type="match status" value="1"/>
</dbReference>
<keyword evidence="5" id="KW-0411">Iron-sulfur</keyword>
<sequence length="434" mass="46947">MHQPLMEINTLCVVIGAGSAGYGATIAALRDGCSVLLAERHGFPGGMGTVSGISSYINYKYHGEDLSESVYRALRKDIFEADGGYLGDGEHVDFFDVEVSKRIMENHILRMGGKLLYHSLLRTISRDAGGWILRFACKGATVLVRARFVIDATGDADACTLAGAGYTHGRNGDGKTQPMSMIVQVGGFEPEKWAESGGKLIHGRYACGGDCFSGEIAQARAEGYWNIPRENIAMWWAMPKNPTHITINGSRLLGYDACNPFDVTAAEIEGRKQAGVIASFFKRYIPGFANSHILSTGPQIGVRESRRIVGLRTLTEQDIAVQRQPDDMVVRCAYPIDIHSPDNAKTNFDKVNGELLYGIPYGCLLPEGLENMAAAGRCISASHEAAGSFRVMPTCMAIGEAAGVAVALAHRQGIMLSEVDPRNIRDRLDEALGK</sequence>
<dbReference type="GO" id="GO:0016491">
    <property type="term" value="F:oxidoreductase activity"/>
    <property type="evidence" value="ECO:0007669"/>
    <property type="project" value="UniProtKB-KW"/>
</dbReference>
<comment type="caution">
    <text evidence="6">The sequence shown here is derived from an EMBL/GenBank/DDBJ whole genome shotgun (WGS) entry which is preliminary data.</text>
</comment>
<keyword evidence="2" id="KW-0479">Metal-binding</keyword>
<evidence type="ECO:0000256" key="2">
    <source>
        <dbReference type="ARBA" id="ARBA00022723"/>
    </source>
</evidence>
<proteinExistence type="predicted"/>
<gene>
    <name evidence="6" type="ORF">AW736_23820</name>
</gene>
<evidence type="ECO:0000313" key="6">
    <source>
        <dbReference type="EMBL" id="OAM87285.1"/>
    </source>
</evidence>
<protein>
    <submittedName>
        <fullName evidence="6">FAD-dependent oxidoreductase</fullName>
    </submittedName>
</protein>
<accession>A0A178IDQ9</accession>
<dbReference type="PANTHER" id="PTHR43498">
    <property type="entry name" value="FERREDOXIN:COB-COM HETERODISULFIDE REDUCTASE SUBUNIT A"/>
    <property type="match status" value="1"/>
</dbReference>
<dbReference type="STRING" id="1184151.AW736_23820"/>
<dbReference type="AlphaFoldDB" id="A0A178IDQ9"/>